<proteinExistence type="predicted"/>
<accession>A0A4Y2HQT3</accession>
<dbReference type="Proteomes" id="UP000499080">
    <property type="component" value="Unassembled WGS sequence"/>
</dbReference>
<reference evidence="1 2" key="1">
    <citation type="journal article" date="2019" name="Sci. Rep.">
        <title>Orb-weaving spider Araneus ventricosus genome elucidates the spidroin gene catalogue.</title>
        <authorList>
            <person name="Kono N."/>
            <person name="Nakamura H."/>
            <person name="Ohtoshi R."/>
            <person name="Moran D.A.P."/>
            <person name="Shinohara A."/>
            <person name="Yoshida Y."/>
            <person name="Fujiwara M."/>
            <person name="Mori M."/>
            <person name="Tomita M."/>
            <person name="Arakawa K."/>
        </authorList>
    </citation>
    <scope>NUCLEOTIDE SEQUENCE [LARGE SCALE GENOMIC DNA]</scope>
</reference>
<evidence type="ECO:0000313" key="1">
    <source>
        <dbReference type="EMBL" id="GBM67513.1"/>
    </source>
</evidence>
<evidence type="ECO:0000313" key="2">
    <source>
        <dbReference type="Proteomes" id="UP000499080"/>
    </source>
</evidence>
<name>A0A4Y2HQT3_ARAVE</name>
<gene>
    <name evidence="1" type="ORF">AVEN_204533_1</name>
</gene>
<dbReference type="EMBL" id="BGPR01002089">
    <property type="protein sequence ID" value="GBM67513.1"/>
    <property type="molecule type" value="Genomic_DNA"/>
</dbReference>
<keyword evidence="2" id="KW-1185">Reference proteome</keyword>
<organism evidence="1 2">
    <name type="scientific">Araneus ventricosus</name>
    <name type="common">Orbweaver spider</name>
    <name type="synonym">Epeira ventricosa</name>
    <dbReference type="NCBI Taxonomy" id="182803"/>
    <lineage>
        <taxon>Eukaryota</taxon>
        <taxon>Metazoa</taxon>
        <taxon>Ecdysozoa</taxon>
        <taxon>Arthropoda</taxon>
        <taxon>Chelicerata</taxon>
        <taxon>Arachnida</taxon>
        <taxon>Araneae</taxon>
        <taxon>Araneomorphae</taxon>
        <taxon>Entelegynae</taxon>
        <taxon>Araneoidea</taxon>
        <taxon>Araneidae</taxon>
        <taxon>Araneus</taxon>
    </lineage>
</organism>
<comment type="caution">
    <text evidence="1">The sequence shown here is derived from an EMBL/GenBank/DDBJ whole genome shotgun (WGS) entry which is preliminary data.</text>
</comment>
<dbReference type="AlphaFoldDB" id="A0A4Y2HQT3"/>
<protein>
    <submittedName>
        <fullName evidence="1">Uncharacterized protein</fullName>
    </submittedName>
</protein>
<sequence>MVANRGEANSKTVIPLVILEVPKAIRRHHPLVQSGTQIIEIGWVFGGKKNCKYIKEVTKKRGGKKKNVTKMEGNIKCLIFVNGFIACLLCK</sequence>